<dbReference type="GO" id="GO:0003700">
    <property type="term" value="F:DNA-binding transcription factor activity"/>
    <property type="evidence" value="ECO:0007669"/>
    <property type="project" value="InterPro"/>
</dbReference>
<dbReference type="InterPro" id="IPR050389">
    <property type="entry name" value="LysR-type_TF"/>
</dbReference>
<evidence type="ECO:0000313" key="7">
    <source>
        <dbReference type="Proteomes" id="UP000325755"/>
    </source>
</evidence>
<sequence>MIKSRIRRNNLRGTDLNLLTVFEATYEEQSQVKAAERLGMTQPAVSNALGRLKHLTKDTLFYGRSNTGLQPTARANEIYAQVHRALNLVRMGLINGNEFDPSLSHRHFSIAISYGGGAAVAAPLYRYIRQQAPNSRITIRAIDIEKEVSTLLRDQGLDVILHYEKYIEPSLVHELIYQHQTVLVVNRDHPRIREAPTSAQIMNENFVVVYGPYPFVVGESDELFADINERVVLQVPNVMTLLQVIEDSDLLAFTTQQFVHTFKNKFNIVSYPVPWQVENAPLYMIWHRSVQLDSGHKWLRTQVKQIVQDFWIPPDDTDKLNKDHLRWRLSHAQFTGQ</sequence>
<evidence type="ECO:0000256" key="1">
    <source>
        <dbReference type="ARBA" id="ARBA00009437"/>
    </source>
</evidence>
<dbReference type="Proteomes" id="UP000325755">
    <property type="component" value="Chromosome"/>
</dbReference>
<dbReference type="FunCoup" id="A0A5Q0BDY8">
    <property type="interactions" value="58"/>
</dbReference>
<dbReference type="InterPro" id="IPR000847">
    <property type="entry name" value="LysR_HTH_N"/>
</dbReference>
<dbReference type="InterPro" id="IPR036390">
    <property type="entry name" value="WH_DNA-bd_sf"/>
</dbReference>
<dbReference type="SUPFAM" id="SSF46785">
    <property type="entry name" value="Winged helix' DNA-binding domain"/>
    <property type="match status" value="1"/>
</dbReference>
<feature type="domain" description="HTH lysR-type" evidence="5">
    <location>
        <begin position="14"/>
        <end position="72"/>
    </location>
</feature>
<keyword evidence="4" id="KW-0804">Transcription</keyword>
<dbReference type="PANTHER" id="PTHR30118:SF6">
    <property type="entry name" value="HTH-TYPE TRANSCRIPTIONAL REGULATOR LEUO"/>
    <property type="match status" value="1"/>
</dbReference>
<name>A0A5Q0BDY8_9GAMM</name>
<organism evidence="6 7">
    <name type="scientific">Candidatus Methylospira mobilis</name>
    <dbReference type="NCBI Taxonomy" id="1808979"/>
    <lineage>
        <taxon>Bacteria</taxon>
        <taxon>Pseudomonadati</taxon>
        <taxon>Pseudomonadota</taxon>
        <taxon>Gammaproteobacteria</taxon>
        <taxon>Methylococcales</taxon>
        <taxon>Methylococcaceae</taxon>
        <taxon>Candidatus Methylospira</taxon>
    </lineage>
</organism>
<dbReference type="EMBL" id="CP044205">
    <property type="protein sequence ID" value="QFY41749.1"/>
    <property type="molecule type" value="Genomic_DNA"/>
</dbReference>
<dbReference type="CDD" id="cd08417">
    <property type="entry name" value="PBP2_Nitroaromatics_like"/>
    <property type="match status" value="1"/>
</dbReference>
<dbReference type="InterPro" id="IPR037402">
    <property type="entry name" value="YidZ_PBP2"/>
</dbReference>
<dbReference type="InterPro" id="IPR036388">
    <property type="entry name" value="WH-like_DNA-bd_sf"/>
</dbReference>
<proteinExistence type="inferred from homology"/>
<comment type="similarity">
    <text evidence="1">Belongs to the LysR transcriptional regulatory family.</text>
</comment>
<dbReference type="InParanoid" id="A0A5Q0BDY8"/>
<evidence type="ECO:0000256" key="4">
    <source>
        <dbReference type="ARBA" id="ARBA00023163"/>
    </source>
</evidence>
<dbReference type="GO" id="GO:0003677">
    <property type="term" value="F:DNA binding"/>
    <property type="evidence" value="ECO:0007669"/>
    <property type="project" value="UniProtKB-KW"/>
</dbReference>
<keyword evidence="2" id="KW-0805">Transcription regulation</keyword>
<dbReference type="OrthoDB" id="8720143at2"/>
<dbReference type="PANTHER" id="PTHR30118">
    <property type="entry name" value="HTH-TYPE TRANSCRIPTIONAL REGULATOR LEUO-RELATED"/>
    <property type="match status" value="1"/>
</dbReference>
<evidence type="ECO:0000256" key="2">
    <source>
        <dbReference type="ARBA" id="ARBA00023015"/>
    </source>
</evidence>
<dbReference type="Pfam" id="PF03466">
    <property type="entry name" value="LysR_substrate"/>
    <property type="match status" value="1"/>
</dbReference>
<keyword evidence="7" id="KW-1185">Reference proteome</keyword>
<evidence type="ECO:0000259" key="5">
    <source>
        <dbReference type="PROSITE" id="PS50931"/>
    </source>
</evidence>
<keyword evidence="3" id="KW-0238">DNA-binding</keyword>
<dbReference type="Gene3D" id="3.40.190.10">
    <property type="entry name" value="Periplasmic binding protein-like II"/>
    <property type="match status" value="2"/>
</dbReference>
<evidence type="ECO:0000256" key="3">
    <source>
        <dbReference type="ARBA" id="ARBA00023125"/>
    </source>
</evidence>
<evidence type="ECO:0000313" key="6">
    <source>
        <dbReference type="EMBL" id="QFY41749.1"/>
    </source>
</evidence>
<protein>
    <submittedName>
        <fullName evidence="6">LysR family transcriptional regulator</fullName>
    </submittedName>
</protein>
<dbReference type="SUPFAM" id="SSF53850">
    <property type="entry name" value="Periplasmic binding protein-like II"/>
    <property type="match status" value="1"/>
</dbReference>
<dbReference type="AlphaFoldDB" id="A0A5Q0BDY8"/>
<dbReference type="InterPro" id="IPR005119">
    <property type="entry name" value="LysR_subst-bd"/>
</dbReference>
<dbReference type="RefSeq" id="WP_153247733.1">
    <property type="nucleotide sequence ID" value="NZ_CP044205.1"/>
</dbReference>
<dbReference type="PROSITE" id="PS50931">
    <property type="entry name" value="HTH_LYSR"/>
    <property type="match status" value="1"/>
</dbReference>
<gene>
    <name evidence="6" type="ORF">F6R98_03155</name>
</gene>
<dbReference type="Gene3D" id="1.10.10.10">
    <property type="entry name" value="Winged helix-like DNA-binding domain superfamily/Winged helix DNA-binding domain"/>
    <property type="match status" value="1"/>
</dbReference>
<dbReference type="KEGG" id="mmob:F6R98_03155"/>
<reference evidence="6 7" key="1">
    <citation type="submission" date="2019-09" db="EMBL/GenBank/DDBJ databases">
        <title>Ecophysiology of the spiral-shaped methanotroph Methylospira mobilis as revealed by the complete genome sequence.</title>
        <authorList>
            <person name="Oshkin I.Y."/>
            <person name="Dedysh S.N."/>
            <person name="Miroshnikov K."/>
            <person name="Danilova O.V."/>
            <person name="Hakobyan A."/>
            <person name="Liesack W."/>
        </authorList>
    </citation>
    <scope>NUCLEOTIDE SEQUENCE [LARGE SCALE GENOMIC DNA]</scope>
    <source>
        <strain evidence="6 7">Shm1</strain>
    </source>
</reference>
<accession>A0A5Q0BDY8</accession>
<dbReference type="Pfam" id="PF00126">
    <property type="entry name" value="HTH_1"/>
    <property type="match status" value="1"/>
</dbReference>